<accession>A0A9W8TPQ6</accession>
<evidence type="ECO:0000313" key="2">
    <source>
        <dbReference type="Proteomes" id="UP001148614"/>
    </source>
</evidence>
<evidence type="ECO:0000313" key="1">
    <source>
        <dbReference type="EMBL" id="KAJ3577330.1"/>
    </source>
</evidence>
<keyword evidence="2" id="KW-1185">Reference proteome</keyword>
<reference evidence="1" key="1">
    <citation type="submission" date="2022-07" db="EMBL/GenBank/DDBJ databases">
        <title>Genome Sequence of Xylaria arbuscula.</title>
        <authorList>
            <person name="Buettner E."/>
        </authorList>
    </citation>
    <scope>NUCLEOTIDE SEQUENCE</scope>
    <source>
        <strain evidence="1">VT107</strain>
    </source>
</reference>
<gene>
    <name evidence="1" type="ORF">NPX13_g3231</name>
</gene>
<name>A0A9W8TPQ6_9PEZI</name>
<organism evidence="1 2">
    <name type="scientific">Xylaria arbuscula</name>
    <dbReference type="NCBI Taxonomy" id="114810"/>
    <lineage>
        <taxon>Eukaryota</taxon>
        <taxon>Fungi</taxon>
        <taxon>Dikarya</taxon>
        <taxon>Ascomycota</taxon>
        <taxon>Pezizomycotina</taxon>
        <taxon>Sordariomycetes</taxon>
        <taxon>Xylariomycetidae</taxon>
        <taxon>Xylariales</taxon>
        <taxon>Xylariaceae</taxon>
        <taxon>Xylaria</taxon>
    </lineage>
</organism>
<dbReference type="Proteomes" id="UP001148614">
    <property type="component" value="Unassembled WGS sequence"/>
</dbReference>
<comment type="caution">
    <text evidence="1">The sequence shown here is derived from an EMBL/GenBank/DDBJ whole genome shotgun (WGS) entry which is preliminary data.</text>
</comment>
<dbReference type="EMBL" id="JANPWZ010000388">
    <property type="protein sequence ID" value="KAJ3577330.1"/>
    <property type="molecule type" value="Genomic_DNA"/>
</dbReference>
<dbReference type="AlphaFoldDB" id="A0A9W8TPQ6"/>
<sequence length="228" mass="25455">MGKNDKSTGESSGETQSQTRMPVVPLYCLTKLSESEKASYQEKLVNEYCNVELIAWTHDADGDMDDMCRIWEESKRNDDRGSYHFSFFLDRFGVKDISVIIAQPDVYTLCHTKEAWAWGQELVNKELAAHGEEPNSVLVYDAMGANAEICEDACGGALNYGRIPATSLALAWCNLDIANMSMSELVEFEKEGAVPGGSVDGVVHTLKNKRWDVEAFGKRLYEFVKSDN</sequence>
<proteinExistence type="predicted"/>
<protein>
    <submittedName>
        <fullName evidence="1">Uncharacterized protein</fullName>
    </submittedName>
</protein>